<dbReference type="GO" id="GO:0043115">
    <property type="term" value="F:precorrin-2 dehydrogenase activity"/>
    <property type="evidence" value="ECO:0007669"/>
    <property type="project" value="UniProtKB-EC"/>
</dbReference>
<dbReference type="PANTHER" id="PTHR35330">
    <property type="entry name" value="SIROHEME BIOSYNTHESIS PROTEIN MET8"/>
    <property type="match status" value="1"/>
</dbReference>
<protein>
    <recommendedName>
        <fullName evidence="2">precorrin-2 dehydrogenase</fullName>
        <ecNumber evidence="2">1.3.1.76</ecNumber>
    </recommendedName>
</protein>
<keyword evidence="8" id="KW-1185">Reference proteome</keyword>
<dbReference type="InterPro" id="IPR036291">
    <property type="entry name" value="NAD(P)-bd_dom_sf"/>
</dbReference>
<keyword evidence="5" id="KW-0627">Porphyrin biosynthesis</keyword>
<dbReference type="GO" id="GO:0019354">
    <property type="term" value="P:siroheme biosynthetic process"/>
    <property type="evidence" value="ECO:0007669"/>
    <property type="project" value="UniProtKB-UniPathway"/>
</dbReference>
<accession>A0A7H2BMG1</accession>
<name>A0A7H2BMG1_9MICC</name>
<gene>
    <name evidence="7" type="ORF">IDM48_05600</name>
</gene>
<dbReference type="EMBL" id="CP061538">
    <property type="protein sequence ID" value="QNV40857.1"/>
    <property type="molecule type" value="Genomic_DNA"/>
</dbReference>
<comment type="pathway">
    <text evidence="1">Porphyrin-containing compound metabolism; siroheme biosynthesis; sirohydrochlorin from precorrin-2: step 1/1.</text>
</comment>
<dbReference type="PANTHER" id="PTHR35330:SF1">
    <property type="entry name" value="SIROHEME BIOSYNTHESIS PROTEIN MET8"/>
    <property type="match status" value="1"/>
</dbReference>
<evidence type="ECO:0000313" key="8">
    <source>
        <dbReference type="Proteomes" id="UP000516421"/>
    </source>
</evidence>
<evidence type="ECO:0000256" key="2">
    <source>
        <dbReference type="ARBA" id="ARBA00012400"/>
    </source>
</evidence>
<evidence type="ECO:0000256" key="4">
    <source>
        <dbReference type="ARBA" id="ARBA00023027"/>
    </source>
</evidence>
<dbReference type="RefSeq" id="WP_190618507.1">
    <property type="nucleotide sequence ID" value="NZ_CP061538.1"/>
</dbReference>
<proteinExistence type="predicted"/>
<dbReference type="InterPro" id="IPR028161">
    <property type="entry name" value="Met8-like"/>
</dbReference>
<dbReference type="KEGG" id="rama:IDM48_05600"/>
<dbReference type="AlphaFoldDB" id="A0A7H2BMG1"/>
<dbReference type="InterPro" id="IPR006367">
    <property type="entry name" value="Sirohaem_synthase_N"/>
</dbReference>
<evidence type="ECO:0000256" key="1">
    <source>
        <dbReference type="ARBA" id="ARBA00005010"/>
    </source>
</evidence>
<dbReference type="NCBIfam" id="TIGR01470">
    <property type="entry name" value="cysG_Nterm"/>
    <property type="match status" value="1"/>
</dbReference>
<evidence type="ECO:0000313" key="7">
    <source>
        <dbReference type="EMBL" id="QNV40857.1"/>
    </source>
</evidence>
<dbReference type="GO" id="GO:0004325">
    <property type="term" value="F:ferrochelatase activity"/>
    <property type="evidence" value="ECO:0007669"/>
    <property type="project" value="InterPro"/>
</dbReference>
<comment type="catalytic activity">
    <reaction evidence="6">
        <text>precorrin-2 + NAD(+) = sirohydrochlorin + NADH + 2 H(+)</text>
        <dbReference type="Rhea" id="RHEA:15613"/>
        <dbReference type="ChEBI" id="CHEBI:15378"/>
        <dbReference type="ChEBI" id="CHEBI:57540"/>
        <dbReference type="ChEBI" id="CHEBI:57945"/>
        <dbReference type="ChEBI" id="CHEBI:58351"/>
        <dbReference type="ChEBI" id="CHEBI:58827"/>
        <dbReference type="EC" id="1.3.1.76"/>
    </reaction>
</comment>
<dbReference type="UniPathway" id="UPA00262">
    <property type="reaction ID" value="UER00222"/>
</dbReference>
<dbReference type="EC" id="1.3.1.76" evidence="2"/>
<dbReference type="Proteomes" id="UP000516421">
    <property type="component" value="Chromosome"/>
</dbReference>
<dbReference type="Pfam" id="PF13241">
    <property type="entry name" value="NAD_binding_7"/>
    <property type="match status" value="1"/>
</dbReference>
<keyword evidence="4" id="KW-0520">NAD</keyword>
<organism evidence="7 8">
    <name type="scientific">Rothia amarae</name>
    <dbReference type="NCBI Taxonomy" id="169480"/>
    <lineage>
        <taxon>Bacteria</taxon>
        <taxon>Bacillati</taxon>
        <taxon>Actinomycetota</taxon>
        <taxon>Actinomycetes</taxon>
        <taxon>Micrococcales</taxon>
        <taxon>Micrococcaceae</taxon>
        <taxon>Rothia</taxon>
    </lineage>
</organism>
<evidence type="ECO:0000256" key="5">
    <source>
        <dbReference type="ARBA" id="ARBA00023244"/>
    </source>
</evidence>
<dbReference type="Gene3D" id="3.40.50.720">
    <property type="entry name" value="NAD(P)-binding Rossmann-like Domain"/>
    <property type="match status" value="1"/>
</dbReference>
<evidence type="ECO:0000256" key="3">
    <source>
        <dbReference type="ARBA" id="ARBA00023002"/>
    </source>
</evidence>
<evidence type="ECO:0000256" key="6">
    <source>
        <dbReference type="ARBA" id="ARBA00047561"/>
    </source>
</evidence>
<reference evidence="7 8" key="1">
    <citation type="submission" date="2020-09" db="EMBL/GenBank/DDBJ databases">
        <title>Investigation of environmental microbe.</title>
        <authorList>
            <person name="Ou Y."/>
            <person name="Kang Q."/>
        </authorList>
    </citation>
    <scope>NUCLEOTIDE SEQUENCE [LARGE SCALE GENOMIC DNA]</scope>
    <source>
        <strain evidence="7 8">KJZ-9</strain>
    </source>
</reference>
<sequence length="150" mass="16563">MLPLMLNVYGKPVLVVGGGSVARRRVEKVVQSGGVVCLVAPTITSGLHELVEHASVKWHQRIFQPSDVEGMWLCFAHTDSQQVNQNIAKLCSQKQIFCLQGGAPDQSDFWMMAHQTSESGITVAVSSQKNPRRSLNVVKRLVELVNKQKL</sequence>
<dbReference type="SUPFAM" id="SSF51735">
    <property type="entry name" value="NAD(P)-binding Rossmann-fold domains"/>
    <property type="match status" value="1"/>
</dbReference>
<keyword evidence="3" id="KW-0560">Oxidoreductase</keyword>